<protein>
    <submittedName>
        <fullName evidence="2">Uncharacterized protein</fullName>
    </submittedName>
</protein>
<dbReference type="AlphaFoldDB" id="A0A409X8M1"/>
<proteinExistence type="predicted"/>
<evidence type="ECO:0000256" key="1">
    <source>
        <dbReference type="SAM" id="MobiDB-lite"/>
    </source>
</evidence>
<name>A0A409X8M1_9AGAR</name>
<comment type="caution">
    <text evidence="2">The sequence shown here is derived from an EMBL/GenBank/DDBJ whole genome shotgun (WGS) entry which is preliminary data.</text>
</comment>
<reference evidence="2 3" key="1">
    <citation type="journal article" date="2018" name="Evol. Lett.">
        <title>Horizontal gene cluster transfer increased hallucinogenic mushroom diversity.</title>
        <authorList>
            <person name="Reynolds H.T."/>
            <person name="Vijayakumar V."/>
            <person name="Gluck-Thaler E."/>
            <person name="Korotkin H.B."/>
            <person name="Matheny P.B."/>
            <person name="Slot J.C."/>
        </authorList>
    </citation>
    <scope>NUCLEOTIDE SEQUENCE [LARGE SCALE GENOMIC DNA]</scope>
    <source>
        <strain evidence="2 3">SRW20</strain>
    </source>
</reference>
<dbReference type="InParanoid" id="A0A409X8M1"/>
<keyword evidence="3" id="KW-1185">Reference proteome</keyword>
<sequence length="149" mass="17113">HGENPSVLWFRIWHLSSGQLLKTSSFKPEIPQIGWFIRGRFFMEIAFQDEERVLKVWDFSTDDAEDGEVRRDDDGNSRDNSIDEIEEVRRDDCGMSVDPSPSSSVVERALAGNPMVASKRKRSPTPNLFPKCKREKNEEHDEQVSTSLT</sequence>
<organism evidence="2 3">
    <name type="scientific">Gymnopilus dilepis</name>
    <dbReference type="NCBI Taxonomy" id="231916"/>
    <lineage>
        <taxon>Eukaryota</taxon>
        <taxon>Fungi</taxon>
        <taxon>Dikarya</taxon>
        <taxon>Basidiomycota</taxon>
        <taxon>Agaricomycotina</taxon>
        <taxon>Agaricomycetes</taxon>
        <taxon>Agaricomycetidae</taxon>
        <taxon>Agaricales</taxon>
        <taxon>Agaricineae</taxon>
        <taxon>Hymenogastraceae</taxon>
        <taxon>Gymnopilus</taxon>
    </lineage>
</organism>
<accession>A0A409X8M1</accession>
<feature type="region of interest" description="Disordered" evidence="1">
    <location>
        <begin position="64"/>
        <end position="149"/>
    </location>
</feature>
<evidence type="ECO:0000313" key="3">
    <source>
        <dbReference type="Proteomes" id="UP000284706"/>
    </source>
</evidence>
<feature type="non-terminal residue" evidence="2">
    <location>
        <position position="1"/>
    </location>
</feature>
<feature type="compositionally biased region" description="Basic and acidic residues" evidence="1">
    <location>
        <begin position="67"/>
        <end position="93"/>
    </location>
</feature>
<dbReference type="Proteomes" id="UP000284706">
    <property type="component" value="Unassembled WGS sequence"/>
</dbReference>
<gene>
    <name evidence="2" type="ORF">CVT26_008399</name>
</gene>
<feature type="compositionally biased region" description="Low complexity" evidence="1">
    <location>
        <begin position="96"/>
        <end position="106"/>
    </location>
</feature>
<evidence type="ECO:0000313" key="2">
    <source>
        <dbReference type="EMBL" id="PPQ87129.1"/>
    </source>
</evidence>
<dbReference type="EMBL" id="NHYE01003939">
    <property type="protein sequence ID" value="PPQ87129.1"/>
    <property type="molecule type" value="Genomic_DNA"/>
</dbReference>